<keyword evidence="2" id="KW-1185">Reference proteome</keyword>
<dbReference type="OrthoDB" id="6036at2759"/>
<organism evidence="1 2">
    <name type="scientific">Thalassiosira oceanica</name>
    <name type="common">Marine diatom</name>
    <dbReference type="NCBI Taxonomy" id="159749"/>
    <lineage>
        <taxon>Eukaryota</taxon>
        <taxon>Sar</taxon>
        <taxon>Stramenopiles</taxon>
        <taxon>Ochrophyta</taxon>
        <taxon>Bacillariophyta</taxon>
        <taxon>Coscinodiscophyceae</taxon>
        <taxon>Thalassiosirophycidae</taxon>
        <taxon>Thalassiosirales</taxon>
        <taxon>Thalassiosiraceae</taxon>
        <taxon>Thalassiosira</taxon>
    </lineage>
</organism>
<protein>
    <submittedName>
        <fullName evidence="1">Uncharacterized protein</fullName>
    </submittedName>
</protein>
<name>K0R1H1_THAOC</name>
<reference evidence="1 2" key="1">
    <citation type="journal article" date="2012" name="Genome Biol.">
        <title>Genome and low-iron response of an oceanic diatom adapted to chronic iron limitation.</title>
        <authorList>
            <person name="Lommer M."/>
            <person name="Specht M."/>
            <person name="Roy A.S."/>
            <person name="Kraemer L."/>
            <person name="Andreson R."/>
            <person name="Gutowska M.A."/>
            <person name="Wolf J."/>
            <person name="Bergner S.V."/>
            <person name="Schilhabel M.B."/>
            <person name="Klostermeier U.C."/>
            <person name="Beiko R.G."/>
            <person name="Rosenstiel P."/>
            <person name="Hippler M."/>
            <person name="Laroche J."/>
        </authorList>
    </citation>
    <scope>NUCLEOTIDE SEQUENCE [LARGE SCALE GENOMIC DNA]</scope>
    <source>
        <strain evidence="1 2">CCMP1005</strain>
    </source>
</reference>
<evidence type="ECO:0000313" key="1">
    <source>
        <dbReference type="EMBL" id="EJK44734.1"/>
    </source>
</evidence>
<accession>K0R1H1</accession>
<feature type="non-terminal residue" evidence="1">
    <location>
        <position position="1"/>
    </location>
</feature>
<proteinExistence type="predicted"/>
<sequence length="115" mass="12972">RKVADIPSTSTDEYEKLDDNISSLTLDDVNDFGSFLAEGRRQWLTVRGENPLTRMPNSSLAEFVLDFAQNHGEEIVRQLWLGQFTAVLDDFERAERITADVKERTLDAIPGTTSP</sequence>
<comment type="caution">
    <text evidence="1">The sequence shown here is derived from an EMBL/GenBank/DDBJ whole genome shotgun (WGS) entry which is preliminary data.</text>
</comment>
<dbReference type="EMBL" id="AGNL01049297">
    <property type="protein sequence ID" value="EJK44734.1"/>
    <property type="molecule type" value="Genomic_DNA"/>
</dbReference>
<evidence type="ECO:0000313" key="2">
    <source>
        <dbReference type="Proteomes" id="UP000266841"/>
    </source>
</evidence>
<dbReference type="Proteomes" id="UP000266841">
    <property type="component" value="Unassembled WGS sequence"/>
</dbReference>
<gene>
    <name evidence="1" type="ORF">THAOC_36705</name>
</gene>
<dbReference type="AlphaFoldDB" id="K0R1H1"/>